<evidence type="ECO:0000256" key="1">
    <source>
        <dbReference type="SAM" id="Coils"/>
    </source>
</evidence>
<dbReference type="InterPro" id="IPR050739">
    <property type="entry name" value="MFP"/>
</dbReference>
<dbReference type="Pfam" id="PF26002">
    <property type="entry name" value="Beta-barrel_AprE"/>
    <property type="match status" value="1"/>
</dbReference>
<keyword evidence="2" id="KW-0812">Transmembrane</keyword>
<feature type="transmembrane region" description="Helical" evidence="2">
    <location>
        <begin position="31"/>
        <end position="53"/>
    </location>
</feature>
<dbReference type="PANTHER" id="PTHR30386">
    <property type="entry name" value="MEMBRANE FUSION SUBUNIT OF EMRAB-TOLC MULTIDRUG EFFLUX PUMP"/>
    <property type="match status" value="1"/>
</dbReference>
<protein>
    <submittedName>
        <fullName evidence="4">HlyD family efflux transporter periplasmic adaptor subunit</fullName>
    </submittedName>
</protein>
<proteinExistence type="predicted"/>
<keyword evidence="2" id="KW-1133">Transmembrane helix</keyword>
<dbReference type="RefSeq" id="WP_273912424.1">
    <property type="nucleotide sequence ID" value="NZ_JAMDGX010000060.1"/>
</dbReference>
<evidence type="ECO:0000259" key="3">
    <source>
        <dbReference type="Pfam" id="PF26002"/>
    </source>
</evidence>
<comment type="caution">
    <text evidence="4">The sequence shown here is derived from an EMBL/GenBank/DDBJ whole genome shotgun (WGS) entry which is preliminary data.</text>
</comment>
<accession>A0ABT5NKU1</accession>
<dbReference type="Proteomes" id="UP001148203">
    <property type="component" value="Unassembled WGS sequence"/>
</dbReference>
<sequence>MMPPASPLFREEALATAHEQRFGTVLIHQPWGYSMAALVAGALVLLILAFAYFGTYTRKATVRGLLTPDQGMLRLVAPGAGILTHVHVAEGQQVNKGDVLFAISGERLSNAGATQALIAEQLDQRLNLMLRNRVLADERLSGQLRMLDSRIATIAGELEQFTEEVRLLERREELARAHLARQQELVNAGFISVAQLQQAESEWLILQGQQQTNHRARASLVRERTGLLAQRQEAELRHRSEISEADSAAALVKQEQAENTVRSELVSVAPYAGTLTGLRAQIGQQVSAGSLLASLIAEGATLSAHLYATPRQAGFIEPGQRVLMRYAAYPYQKFGMARGRVIAVAKSPYATQELQPHIATALQGQGPATELFYQVSVALDSPNIALYGKTQPLQAGMLLEADVLQDRRRLYEWALEPLYSVTGKLRD</sequence>
<dbReference type="InterPro" id="IPR011053">
    <property type="entry name" value="Single_hybrid_motif"/>
</dbReference>
<dbReference type="SUPFAM" id="SSF51230">
    <property type="entry name" value="Single hybrid motif"/>
    <property type="match status" value="1"/>
</dbReference>
<dbReference type="Gene3D" id="2.40.50.100">
    <property type="match status" value="1"/>
</dbReference>
<keyword evidence="5" id="KW-1185">Reference proteome</keyword>
<gene>
    <name evidence="4" type="ORF">M5G11_01150</name>
</gene>
<feature type="coiled-coil region" evidence="1">
    <location>
        <begin position="151"/>
        <end position="178"/>
    </location>
</feature>
<organism evidence="4 5">
    <name type="scientific">Pseudomonas fontis</name>
    <dbReference type="NCBI Taxonomy" id="2942633"/>
    <lineage>
        <taxon>Bacteria</taxon>
        <taxon>Pseudomonadati</taxon>
        <taxon>Pseudomonadota</taxon>
        <taxon>Gammaproteobacteria</taxon>
        <taxon>Pseudomonadales</taxon>
        <taxon>Pseudomonadaceae</taxon>
        <taxon>Pseudomonas</taxon>
    </lineage>
</organism>
<dbReference type="EMBL" id="JAMDGY010000006">
    <property type="protein sequence ID" value="MDD0989145.1"/>
    <property type="molecule type" value="Genomic_DNA"/>
</dbReference>
<evidence type="ECO:0000313" key="5">
    <source>
        <dbReference type="Proteomes" id="UP001148203"/>
    </source>
</evidence>
<name>A0ABT5NKU1_9PSED</name>
<keyword evidence="2" id="KW-0472">Membrane</keyword>
<feature type="domain" description="AprE-like beta-barrel" evidence="3">
    <location>
        <begin position="307"/>
        <end position="403"/>
    </location>
</feature>
<dbReference type="PRINTS" id="PR01490">
    <property type="entry name" value="RTXTOXIND"/>
</dbReference>
<evidence type="ECO:0000313" key="4">
    <source>
        <dbReference type="EMBL" id="MDD0989145.1"/>
    </source>
</evidence>
<reference evidence="4 5" key="1">
    <citation type="submission" date="2022-05" db="EMBL/GenBank/DDBJ databases">
        <title>Novel Pseudomonas spp. Isolated from a Rainbow Trout Aquaculture Facility.</title>
        <authorList>
            <person name="Testerman T."/>
            <person name="Graf J."/>
        </authorList>
    </citation>
    <scope>NUCLEOTIDE SEQUENCE [LARGE SCALE GENOMIC DNA]</scope>
    <source>
        <strain evidence="4 5">ID681</strain>
    </source>
</reference>
<evidence type="ECO:0000256" key="2">
    <source>
        <dbReference type="SAM" id="Phobius"/>
    </source>
</evidence>
<keyword evidence="1" id="KW-0175">Coiled coil</keyword>
<dbReference type="InterPro" id="IPR058982">
    <property type="entry name" value="Beta-barrel_AprE"/>
</dbReference>
<dbReference type="PANTHER" id="PTHR30386:SF28">
    <property type="entry name" value="EXPORTED PROTEIN"/>
    <property type="match status" value="1"/>
</dbReference>